<dbReference type="InterPro" id="IPR013094">
    <property type="entry name" value="AB_hydrolase_3"/>
</dbReference>
<sequence length="285" mass="30515">MPGQHAPLRYIRLKLAMTTLRAIRRKIRIPSRDGGRTITAFLYTRRDAPSGEGALSPVLLNWHGSGFVINAFGTDADFCARVARDARIAVLDLDYRKSPETVFPGAVNDVADVLDWVAADSDAGARQMYGLDPSRVAVSGFSAGGNLALVAASSLHGQVPGLDLRAAVAFYPVTDISIGPAAKVAPKPKRVLPVPLQRYFNECYTPDPADRLDPRVSPSLADLASYPPTVAIFTCDGDGLAPEANALADRLNVGDAAWCIACWRMSRTPLTRGARKGRWSGGSAR</sequence>
<dbReference type="PANTHER" id="PTHR48081:SF8">
    <property type="entry name" value="ALPHA_BETA HYDROLASE FOLD-3 DOMAIN-CONTAINING PROTEIN-RELATED"/>
    <property type="match status" value="1"/>
</dbReference>
<name>A0A9P1H1K1_9PEZI</name>
<keyword evidence="1" id="KW-0378">Hydrolase</keyword>
<evidence type="ECO:0000259" key="2">
    <source>
        <dbReference type="Pfam" id="PF07859"/>
    </source>
</evidence>
<evidence type="ECO:0000313" key="4">
    <source>
        <dbReference type="Proteomes" id="UP000838763"/>
    </source>
</evidence>
<comment type="caution">
    <text evidence="3">The sequence shown here is derived from an EMBL/GenBank/DDBJ whole genome shotgun (WGS) entry which is preliminary data.</text>
</comment>
<dbReference type="Gene3D" id="3.40.50.1820">
    <property type="entry name" value="alpha/beta hydrolase"/>
    <property type="match status" value="1"/>
</dbReference>
<accession>A0A9P1H1K1</accession>
<evidence type="ECO:0000256" key="1">
    <source>
        <dbReference type="ARBA" id="ARBA00022801"/>
    </source>
</evidence>
<dbReference type="EMBL" id="CALLCH030000009">
    <property type="protein sequence ID" value="CAI4213727.1"/>
    <property type="molecule type" value="Genomic_DNA"/>
</dbReference>
<organism evidence="3 4">
    <name type="scientific">Parascedosporium putredinis</name>
    <dbReference type="NCBI Taxonomy" id="1442378"/>
    <lineage>
        <taxon>Eukaryota</taxon>
        <taxon>Fungi</taxon>
        <taxon>Dikarya</taxon>
        <taxon>Ascomycota</taxon>
        <taxon>Pezizomycotina</taxon>
        <taxon>Sordariomycetes</taxon>
        <taxon>Hypocreomycetidae</taxon>
        <taxon>Microascales</taxon>
        <taxon>Microascaceae</taxon>
        <taxon>Parascedosporium</taxon>
    </lineage>
</organism>
<dbReference type="GO" id="GO:0016787">
    <property type="term" value="F:hydrolase activity"/>
    <property type="evidence" value="ECO:0007669"/>
    <property type="project" value="UniProtKB-KW"/>
</dbReference>
<reference evidence="3" key="1">
    <citation type="submission" date="2022-11" db="EMBL/GenBank/DDBJ databases">
        <authorList>
            <person name="Scott C."/>
            <person name="Bruce N."/>
        </authorList>
    </citation>
    <scope>NUCLEOTIDE SEQUENCE</scope>
</reference>
<dbReference type="InterPro" id="IPR050300">
    <property type="entry name" value="GDXG_lipolytic_enzyme"/>
</dbReference>
<feature type="domain" description="Alpha/beta hydrolase fold-3" evidence="2">
    <location>
        <begin position="60"/>
        <end position="252"/>
    </location>
</feature>
<gene>
    <name evidence="3" type="ORF">PPNO1_LOCUS3470</name>
</gene>
<proteinExistence type="predicted"/>
<dbReference type="AlphaFoldDB" id="A0A9P1H1K1"/>
<dbReference type="OrthoDB" id="19653at2759"/>
<dbReference type="Proteomes" id="UP000838763">
    <property type="component" value="Unassembled WGS sequence"/>
</dbReference>
<dbReference type="InterPro" id="IPR029058">
    <property type="entry name" value="AB_hydrolase_fold"/>
</dbReference>
<dbReference type="SUPFAM" id="SSF53474">
    <property type="entry name" value="alpha/beta-Hydrolases"/>
    <property type="match status" value="1"/>
</dbReference>
<dbReference type="Pfam" id="PF07859">
    <property type="entry name" value="Abhydrolase_3"/>
    <property type="match status" value="1"/>
</dbReference>
<dbReference type="PANTHER" id="PTHR48081">
    <property type="entry name" value="AB HYDROLASE SUPERFAMILY PROTEIN C4A8.06C"/>
    <property type="match status" value="1"/>
</dbReference>
<evidence type="ECO:0000313" key="3">
    <source>
        <dbReference type="EMBL" id="CAI4213727.1"/>
    </source>
</evidence>
<protein>
    <recommendedName>
        <fullName evidence="2">Alpha/beta hydrolase fold-3 domain-containing protein</fullName>
    </recommendedName>
</protein>
<keyword evidence="4" id="KW-1185">Reference proteome</keyword>